<dbReference type="SUPFAM" id="SSF52047">
    <property type="entry name" value="RNI-like"/>
    <property type="match status" value="1"/>
</dbReference>
<dbReference type="AlphaFoldDB" id="A0A9P6MT10"/>
<keyword evidence="2" id="KW-0472">Membrane</keyword>
<dbReference type="EMBL" id="JAAAID010001104">
    <property type="protein sequence ID" value="KAG0011682.1"/>
    <property type="molecule type" value="Genomic_DNA"/>
</dbReference>
<feature type="region of interest" description="Disordered" evidence="1">
    <location>
        <begin position="383"/>
        <end position="403"/>
    </location>
</feature>
<dbReference type="InterPro" id="IPR032675">
    <property type="entry name" value="LRR_dom_sf"/>
</dbReference>
<feature type="compositionally biased region" description="Acidic residues" evidence="1">
    <location>
        <begin position="383"/>
        <end position="397"/>
    </location>
</feature>
<accession>A0A9P6MT10</accession>
<dbReference type="Proteomes" id="UP000703661">
    <property type="component" value="Unassembled WGS sequence"/>
</dbReference>
<evidence type="ECO:0000313" key="4">
    <source>
        <dbReference type="Proteomes" id="UP000703661"/>
    </source>
</evidence>
<keyword evidence="4" id="KW-1185">Reference proteome</keyword>
<evidence type="ECO:0000313" key="3">
    <source>
        <dbReference type="EMBL" id="KAG0011682.1"/>
    </source>
</evidence>
<comment type="caution">
    <text evidence="3">The sequence shown here is derived from an EMBL/GenBank/DDBJ whole genome shotgun (WGS) entry which is preliminary data.</text>
</comment>
<proteinExistence type="predicted"/>
<feature type="transmembrane region" description="Helical" evidence="2">
    <location>
        <begin position="550"/>
        <end position="569"/>
    </location>
</feature>
<keyword evidence="2" id="KW-1133">Transmembrane helix</keyword>
<evidence type="ECO:0000256" key="2">
    <source>
        <dbReference type="SAM" id="Phobius"/>
    </source>
</evidence>
<dbReference type="Gene3D" id="3.80.10.10">
    <property type="entry name" value="Ribonuclease Inhibitor"/>
    <property type="match status" value="1"/>
</dbReference>
<organism evidence="3 4">
    <name type="scientific">Entomortierella chlamydospora</name>
    <dbReference type="NCBI Taxonomy" id="101097"/>
    <lineage>
        <taxon>Eukaryota</taxon>
        <taxon>Fungi</taxon>
        <taxon>Fungi incertae sedis</taxon>
        <taxon>Mucoromycota</taxon>
        <taxon>Mortierellomycotina</taxon>
        <taxon>Mortierellomycetes</taxon>
        <taxon>Mortierellales</taxon>
        <taxon>Mortierellaceae</taxon>
        <taxon>Entomortierella</taxon>
    </lineage>
</organism>
<protein>
    <recommendedName>
        <fullName evidence="5">F-box domain-containing protein</fullName>
    </recommendedName>
</protein>
<reference evidence="3" key="1">
    <citation type="journal article" date="2020" name="Fungal Divers.">
        <title>Resolving the Mortierellaceae phylogeny through synthesis of multi-gene phylogenetics and phylogenomics.</title>
        <authorList>
            <person name="Vandepol N."/>
            <person name="Liber J."/>
            <person name="Desiro A."/>
            <person name="Na H."/>
            <person name="Kennedy M."/>
            <person name="Barry K."/>
            <person name="Grigoriev I.V."/>
            <person name="Miller A.N."/>
            <person name="O'Donnell K."/>
            <person name="Stajich J.E."/>
            <person name="Bonito G."/>
        </authorList>
    </citation>
    <scope>NUCLEOTIDE SEQUENCE</scope>
    <source>
        <strain evidence="3">NRRL 2769</strain>
    </source>
</reference>
<name>A0A9P6MT10_9FUNG</name>
<gene>
    <name evidence="3" type="ORF">BGZ80_000508</name>
</gene>
<sequence>MLDLPELRVLLASYLDKSQLAAAAAVSKSWNESFTPVLYSKITWPWNNKNSSNNSNNSNNNNATATNLSTTDYDTLRKYANHVRAIRINEDILSLPLDAFSRLEILVVRVSNSNDETWLRLANLIDQNRGLVEVIVLGLVMIPAEFLSHILDHPSLRKLDFTHCKFDRISTELLLDACSHLEKLKLIMTKLPRLDSLERWEQFTGMRKLSFILRNELPPQLQLEWVKKCPELRFLLWGRDDGGSDEALPVSEICKVFAHDCRFVQELRLLGWTSITDQDIGRIMDCIDRLTCIAIPSSKFGPRSFDSCTRYFSALTFIDLRHCPNFTSLMAQQILSSCPLLTEFAGTFLEARDILGISGDGGEEEGEREGEGEDEDEVVVIVEKEEEEEEEEEDEETGAWQTSTAVTNGLVVTATTTTTTPATSHPPPQSWVCLNIRSLSIFICGLSGKPRAWQLRVFQQLARLEKLDYLSIGSDNTAGVKPDDGVGGLDLRLDSGLDKLKSLKRLESFRFFGLRPDMEEKEVYWMLSAWPKLKVVGGEVHSLGSRRKHIGLTLLGHIPGIIYAWYIVYKNRDDPNIQRRHGHTYTAVPQQPNYQTTAPAPVQ</sequence>
<evidence type="ECO:0000256" key="1">
    <source>
        <dbReference type="SAM" id="MobiDB-lite"/>
    </source>
</evidence>
<evidence type="ECO:0008006" key="5">
    <source>
        <dbReference type="Google" id="ProtNLM"/>
    </source>
</evidence>
<keyword evidence="2" id="KW-0812">Transmembrane</keyword>